<evidence type="ECO:0000313" key="2">
    <source>
        <dbReference type="EMBL" id="AHG88365.1"/>
    </source>
</evidence>
<dbReference type="PROSITE" id="PS51257">
    <property type="entry name" value="PROKAR_LIPOPROTEIN"/>
    <property type="match status" value="1"/>
</dbReference>
<dbReference type="STRING" id="861299.J421_0828"/>
<feature type="chain" id="PRO_5004794169" evidence="1">
    <location>
        <begin position="20"/>
        <end position="224"/>
    </location>
</feature>
<evidence type="ECO:0000313" key="3">
    <source>
        <dbReference type="Proteomes" id="UP000019151"/>
    </source>
</evidence>
<keyword evidence="1" id="KW-0732">Signal</keyword>
<proteinExistence type="predicted"/>
<dbReference type="KEGG" id="gba:J421_0828"/>
<name>W0RDH5_9BACT</name>
<dbReference type="RefSeq" id="WP_025409905.1">
    <property type="nucleotide sequence ID" value="NZ_CP007128.1"/>
</dbReference>
<feature type="signal peptide" evidence="1">
    <location>
        <begin position="1"/>
        <end position="19"/>
    </location>
</feature>
<dbReference type="EMBL" id="CP007128">
    <property type="protein sequence ID" value="AHG88365.1"/>
    <property type="molecule type" value="Genomic_DNA"/>
</dbReference>
<keyword evidence="3" id="KW-1185">Reference proteome</keyword>
<dbReference type="HOGENOM" id="CLU_1233570_0_0_0"/>
<sequence>MSVLRPLLLVAAVSVAACAPDRLASVDDTAARSAVLTPRTAGPSANDAVLDDDPHFVAAAVGAPTIANPLVTFWAVKGRDTTVTMYYHSTTSGRDSTPFFSIRVRARSLWKRPNGSTIADGDSVQITLTLVDAERLIVDCQPSGLLFSPKDPARLKMSYGFTDDDLNDDGSVDAIDQTLTQALLIWRKETATSPWLPILTSNNSTGAHEVEADIGGFTGYAIAY</sequence>
<reference evidence="2 3" key="1">
    <citation type="journal article" date="2014" name="Genome Announc.">
        <title>Genome Sequence and Methylome of Soil Bacterium Gemmatirosa kalamazoonensis KBS708T, a Member of the Rarely Cultivated Gemmatimonadetes Phylum.</title>
        <authorList>
            <person name="Debruyn J.M."/>
            <person name="Radosevich M."/>
            <person name="Wommack K.E."/>
            <person name="Polson S.W."/>
            <person name="Hauser L.J."/>
            <person name="Fawaz M.N."/>
            <person name="Korlach J."/>
            <person name="Tsai Y.C."/>
        </authorList>
    </citation>
    <scope>NUCLEOTIDE SEQUENCE [LARGE SCALE GENOMIC DNA]</scope>
    <source>
        <strain evidence="2 3">KBS708</strain>
    </source>
</reference>
<evidence type="ECO:0000256" key="1">
    <source>
        <dbReference type="SAM" id="SignalP"/>
    </source>
</evidence>
<dbReference type="InParanoid" id="W0RDH5"/>
<dbReference type="AlphaFoldDB" id="W0RDH5"/>
<organism evidence="2 3">
    <name type="scientific">Gemmatirosa kalamazoonensis</name>
    <dbReference type="NCBI Taxonomy" id="861299"/>
    <lineage>
        <taxon>Bacteria</taxon>
        <taxon>Pseudomonadati</taxon>
        <taxon>Gemmatimonadota</taxon>
        <taxon>Gemmatimonadia</taxon>
        <taxon>Gemmatimonadales</taxon>
        <taxon>Gemmatimonadaceae</taxon>
        <taxon>Gemmatirosa</taxon>
    </lineage>
</organism>
<dbReference type="Proteomes" id="UP000019151">
    <property type="component" value="Chromosome"/>
</dbReference>
<protein>
    <submittedName>
        <fullName evidence="2">Uncharacterized protein</fullName>
    </submittedName>
</protein>
<accession>W0RDH5</accession>
<gene>
    <name evidence="2" type="ORF">J421_0828</name>
</gene>